<dbReference type="CDD" id="cd12114">
    <property type="entry name" value="A_NRPS_TlmIV_like"/>
    <property type="match status" value="1"/>
</dbReference>
<dbReference type="InterPro" id="IPR045851">
    <property type="entry name" value="AMP-bd_C_sf"/>
</dbReference>
<keyword evidence="6" id="KW-0597">Phosphoprotein</keyword>
<dbReference type="Gene3D" id="3.30.300.30">
    <property type="match status" value="2"/>
</dbReference>
<dbReference type="InterPro" id="IPR023213">
    <property type="entry name" value="CAT-like_dom_sf"/>
</dbReference>
<dbReference type="InterPro" id="IPR057737">
    <property type="entry name" value="Condensation_MtbB-like"/>
</dbReference>
<evidence type="ECO:0000256" key="4">
    <source>
        <dbReference type="ARBA" id="ARBA00016743"/>
    </source>
</evidence>
<dbReference type="Pfam" id="PF18563">
    <property type="entry name" value="TubC_N"/>
    <property type="match status" value="1"/>
</dbReference>
<keyword evidence="7" id="KW-0436">Ligase</keyword>
<evidence type="ECO:0000256" key="10">
    <source>
        <dbReference type="SAM" id="MobiDB-lite"/>
    </source>
</evidence>
<evidence type="ECO:0000256" key="9">
    <source>
        <dbReference type="ARBA" id="ARBA00033440"/>
    </source>
</evidence>
<organism evidence="12 13">
    <name type="scientific">Actinomadura meridiana</name>
    <dbReference type="NCBI Taxonomy" id="559626"/>
    <lineage>
        <taxon>Bacteria</taxon>
        <taxon>Bacillati</taxon>
        <taxon>Actinomycetota</taxon>
        <taxon>Actinomycetes</taxon>
        <taxon>Streptosporangiales</taxon>
        <taxon>Thermomonosporaceae</taxon>
        <taxon>Actinomadura</taxon>
    </lineage>
</organism>
<name>A0ABP8C2B9_9ACTN</name>
<dbReference type="SUPFAM" id="SSF56801">
    <property type="entry name" value="Acetyl-CoA synthetase-like"/>
    <property type="match status" value="1"/>
</dbReference>
<feature type="region of interest" description="Disordered" evidence="10">
    <location>
        <begin position="1433"/>
        <end position="1453"/>
    </location>
</feature>
<feature type="domain" description="Carrier" evidence="11">
    <location>
        <begin position="1452"/>
        <end position="1531"/>
    </location>
</feature>
<dbReference type="PROSITE" id="PS00455">
    <property type="entry name" value="AMP_BINDING"/>
    <property type="match status" value="1"/>
</dbReference>
<dbReference type="Pfam" id="PF00668">
    <property type="entry name" value="Condensation"/>
    <property type="match status" value="1"/>
</dbReference>
<dbReference type="SMART" id="SM00823">
    <property type="entry name" value="PKS_PP"/>
    <property type="match status" value="1"/>
</dbReference>
<dbReference type="CDD" id="cd19535">
    <property type="entry name" value="Cyc_NRPS"/>
    <property type="match status" value="1"/>
</dbReference>
<sequence length="1533" mass="167377">MAHDLLTELHRLGVRLRLGEDGLDVLAPAGSLTDELRDRLRQERDGLIDLLRRAQRDDTAERIVPRPADRYEPFPLTDIQHAYWVGRNPALEMGGTSTHAYLELASEGLDLDRLAGALRKVIDRHDMLRAVVEPSGQQRVLPEVPAYDLRILDLRGLADDERDAEIERVRDEMSHQILPADRWPLFDIRATRTGDRHARLHLSLDMLIMDGFSMDLLFQEWRRFYEDPAWSPEPLGVTYRDAVLAQLARQDGEEYSLAEQYWLNGLDELSPPPELPVRPRPGRAMFHRRHDTVPEPGWTAIKAIARRRGLTPSAVLMTAFTDVLRAWSKAPSFTLNLTLFDRPPVHPQIDRVIGDFTSVTMLTADARPDESFATRCGNLHRRLARNLDHLAYSGVRVLRERARRLGGAPGAAMPVVFTSMLGAASDEGLVGGLRFLGDVVHGVSQTPQVWLDHQVAEEGGDLHLSWDSAEELFPPGMLDDMFGAYRALVARLAEDEGFWDDADAAAIALPAWQETERRAANDTAAPIPERTLCELVETQVERSPNAVAVIADDGQYTYAELANAAHRLAHRLVALDASRDELVAVVMGKGRDQIASVLGITRAGAAYLPIDPDWPQARREQLLERCAVRIVVTTPQLRDEDTWPDGLHVITFADADTRDAPTEAPQVAPSPEDLAYVIFTSGSTGRPKGVVIEHRAAANTVQDINARFGVGPDDRVLALSSLSFDLSVYDVFGTLSTGAAMVIPSASEAHDPAHWTDLVRRHGVTVWNSVPALMQAWVDSLESGLAPSNPGLAPSAPGLPSSAPGPRLVMLSGDWIPVSLPDSIRAQCPGADVISLGGATEASIWSVFHHIREVPPDWTRIPYGKPLANQTLHVYDERLEPCPVWATGEIYIGGKGVAKGYWGDEERTAERFIVHPRTGERLYRTGDLGRYLPGGDIDFLGREDFQVKLNGYRIELGEIEAELARQPGIAEAVVGVDASPRTGRRQLVGYVVPEATTPDGAGHANEPDPGTRLHGILEATATALDRDRAEHAADLSTERDTLDAANTLTPLVIARAFADLGFFLAEGDTVRPEEIVAAGVAPQYAELVERRLSALVDQGMLQLGDRPDEYRCANPFDPAALGERIERGLADMAVDGPQGVLREYFAACADAQVALLRGEADALEFLLPGGDWSVVNALYADNPVSRVQNRTVARVVRSFVDAAPADRPVRVLEVGGGTGSTSAPVLAELPPDRVRYQFTDISGYFTGRARQRFGDAYPFVEYGAVDIDADLADQGIGPGSVDVLLGANVLHDARDLDRTLAALRCALAPGGLLVLLESTTTMLSTLVTVGFVEGLAQDRPRDEWRPPLLSVPEWRDRIEAAGFTGLHTLPGDGSPHDLYMHVLVAEAPSGASAAGGPDLERLRQALEKALPEYMVPRHLVLLDRLPLSSNGKVDRSALPSRWEDGPVQKHVGPRDPMEQRLFDLWSEVLGRTDFGVDDDFFELGGDSLHVVSMLGPLREDFGLRGSAQEIMAALLDGPTVAGLAATVAARSDA</sequence>
<accession>A0ABP8C2B9</accession>
<dbReference type="InterPro" id="IPR001242">
    <property type="entry name" value="Condensation_dom"/>
</dbReference>
<comment type="pathway">
    <text evidence="2">Siderophore biosynthesis; mycobactin biosynthesis.</text>
</comment>
<dbReference type="InterPro" id="IPR020806">
    <property type="entry name" value="PKS_PP-bd"/>
</dbReference>
<reference evidence="13" key="1">
    <citation type="journal article" date="2019" name="Int. J. Syst. Evol. Microbiol.">
        <title>The Global Catalogue of Microorganisms (GCM) 10K type strain sequencing project: providing services to taxonomists for standard genome sequencing and annotation.</title>
        <authorList>
            <consortium name="The Broad Institute Genomics Platform"/>
            <consortium name="The Broad Institute Genome Sequencing Center for Infectious Disease"/>
            <person name="Wu L."/>
            <person name="Ma J."/>
        </authorList>
    </citation>
    <scope>NUCLEOTIDE SEQUENCE [LARGE SCALE GENOMIC DNA]</scope>
    <source>
        <strain evidence="13">JCM 17440</strain>
    </source>
</reference>
<evidence type="ECO:0000256" key="8">
    <source>
        <dbReference type="ARBA" id="ARBA00022737"/>
    </source>
</evidence>
<dbReference type="InterPro" id="IPR029063">
    <property type="entry name" value="SAM-dependent_MTases_sf"/>
</dbReference>
<keyword evidence="13" id="KW-1185">Reference proteome</keyword>
<gene>
    <name evidence="12" type="ORF">GCM10022254_31880</name>
</gene>
<evidence type="ECO:0000313" key="13">
    <source>
        <dbReference type="Proteomes" id="UP001501710"/>
    </source>
</evidence>
<dbReference type="InterPro" id="IPR013217">
    <property type="entry name" value="Methyltransf_12"/>
</dbReference>
<dbReference type="Pfam" id="PF00550">
    <property type="entry name" value="PP-binding"/>
    <property type="match status" value="1"/>
</dbReference>
<dbReference type="Gene3D" id="1.10.1200.10">
    <property type="entry name" value="ACP-like"/>
    <property type="match status" value="1"/>
</dbReference>
<dbReference type="Gene3D" id="3.30.559.10">
    <property type="entry name" value="Chloramphenicol acetyltransferase-like domain"/>
    <property type="match status" value="1"/>
</dbReference>
<dbReference type="SUPFAM" id="SSF47336">
    <property type="entry name" value="ACP-like"/>
    <property type="match status" value="1"/>
</dbReference>
<dbReference type="InterPro" id="IPR036736">
    <property type="entry name" value="ACP-like_sf"/>
</dbReference>
<evidence type="ECO:0000313" key="12">
    <source>
        <dbReference type="EMBL" id="GAA4232321.1"/>
    </source>
</evidence>
<dbReference type="CDD" id="cd02440">
    <property type="entry name" value="AdoMet_MTases"/>
    <property type="match status" value="1"/>
</dbReference>
<comment type="cofactor">
    <cofactor evidence="1">
        <name>pantetheine 4'-phosphate</name>
        <dbReference type="ChEBI" id="CHEBI:47942"/>
    </cofactor>
</comment>
<proteinExistence type="inferred from homology"/>
<dbReference type="Gene3D" id="3.40.50.980">
    <property type="match status" value="2"/>
</dbReference>
<evidence type="ECO:0000256" key="1">
    <source>
        <dbReference type="ARBA" id="ARBA00001957"/>
    </source>
</evidence>
<dbReference type="Proteomes" id="UP001501710">
    <property type="component" value="Unassembled WGS sequence"/>
</dbReference>
<dbReference type="Gene3D" id="3.30.559.30">
    <property type="entry name" value="Nonribosomal peptide synthetase, condensation domain"/>
    <property type="match status" value="1"/>
</dbReference>
<dbReference type="InterPro" id="IPR000873">
    <property type="entry name" value="AMP-dep_synth/lig_dom"/>
</dbReference>
<dbReference type="PANTHER" id="PTHR45527:SF10">
    <property type="entry name" value="PYOCHELIN SYNTHASE PCHF"/>
    <property type="match status" value="1"/>
</dbReference>
<dbReference type="InterPro" id="IPR010071">
    <property type="entry name" value="AA_adenyl_dom"/>
</dbReference>
<evidence type="ECO:0000256" key="7">
    <source>
        <dbReference type="ARBA" id="ARBA00022598"/>
    </source>
</evidence>
<dbReference type="RefSeq" id="WP_344896765.1">
    <property type="nucleotide sequence ID" value="NZ_BAABAS010000006.1"/>
</dbReference>
<dbReference type="Gene3D" id="3.40.50.150">
    <property type="entry name" value="Vaccinia Virus protein VP39"/>
    <property type="match status" value="1"/>
</dbReference>
<evidence type="ECO:0000256" key="2">
    <source>
        <dbReference type="ARBA" id="ARBA00005102"/>
    </source>
</evidence>
<dbReference type="InterPro" id="IPR020845">
    <property type="entry name" value="AMP-binding_CS"/>
</dbReference>
<comment type="caution">
    <text evidence="12">The sequence shown here is derived from an EMBL/GenBank/DDBJ whole genome shotgun (WGS) entry which is preliminary data.</text>
</comment>
<comment type="similarity">
    <text evidence="3">Belongs to the ATP-dependent AMP-binding enzyme family. MbtB subfamily.</text>
</comment>
<feature type="compositionally biased region" description="Basic and acidic residues" evidence="10">
    <location>
        <begin position="1441"/>
        <end position="1453"/>
    </location>
</feature>
<dbReference type="InterPro" id="IPR041464">
    <property type="entry name" value="TubC_N"/>
</dbReference>
<dbReference type="PANTHER" id="PTHR45527">
    <property type="entry name" value="NONRIBOSOMAL PEPTIDE SYNTHETASE"/>
    <property type="match status" value="1"/>
</dbReference>
<dbReference type="Gene3D" id="1.10.10.1830">
    <property type="entry name" value="Non-ribosomal peptide synthase, adenylation domain"/>
    <property type="match status" value="1"/>
</dbReference>
<dbReference type="Pfam" id="PF00501">
    <property type="entry name" value="AMP-binding"/>
    <property type="match status" value="1"/>
</dbReference>
<dbReference type="SUPFAM" id="SSF53335">
    <property type="entry name" value="S-adenosyl-L-methionine-dependent methyltransferases"/>
    <property type="match status" value="1"/>
</dbReference>
<dbReference type="SUPFAM" id="SSF52777">
    <property type="entry name" value="CoA-dependent acyltransferases"/>
    <property type="match status" value="2"/>
</dbReference>
<evidence type="ECO:0000256" key="3">
    <source>
        <dbReference type="ARBA" id="ARBA00007380"/>
    </source>
</evidence>
<evidence type="ECO:0000256" key="5">
    <source>
        <dbReference type="ARBA" id="ARBA00022450"/>
    </source>
</evidence>
<evidence type="ECO:0000259" key="11">
    <source>
        <dbReference type="PROSITE" id="PS50075"/>
    </source>
</evidence>
<dbReference type="Pfam" id="PF08242">
    <property type="entry name" value="Methyltransf_12"/>
    <property type="match status" value="1"/>
</dbReference>
<dbReference type="PROSITE" id="PS50075">
    <property type="entry name" value="CARRIER"/>
    <property type="match status" value="1"/>
</dbReference>
<dbReference type="Gene3D" id="2.30.38.10">
    <property type="entry name" value="Luciferase, Domain 3"/>
    <property type="match status" value="1"/>
</dbReference>
<evidence type="ECO:0000256" key="6">
    <source>
        <dbReference type="ARBA" id="ARBA00022553"/>
    </source>
</evidence>
<keyword evidence="8" id="KW-0677">Repeat</keyword>
<protein>
    <recommendedName>
        <fullName evidence="4">Phenyloxazoline synthase MbtB</fullName>
    </recommendedName>
    <alternativeName>
        <fullName evidence="9">Mycobactin synthetase protein B</fullName>
    </alternativeName>
</protein>
<dbReference type="EMBL" id="BAABAS010000006">
    <property type="protein sequence ID" value="GAA4232321.1"/>
    <property type="molecule type" value="Genomic_DNA"/>
</dbReference>
<keyword evidence="5" id="KW-0596">Phosphopantetheine</keyword>
<dbReference type="InterPro" id="IPR009081">
    <property type="entry name" value="PP-bd_ACP"/>
</dbReference>
<dbReference type="InterPro" id="IPR044894">
    <property type="entry name" value="TubC_N_sf"/>
</dbReference>
<dbReference type="NCBIfam" id="TIGR01733">
    <property type="entry name" value="AA-adenyl-dom"/>
    <property type="match status" value="1"/>
</dbReference>